<feature type="repeat" description="WD" evidence="3">
    <location>
        <begin position="718"/>
        <end position="759"/>
    </location>
</feature>
<dbReference type="InterPro" id="IPR055442">
    <property type="entry name" value="Beta-prop_EML-like_2nd"/>
</dbReference>
<sequence length="2839" mass="313452">MKRFAIVFFIFVLFSVAENDSQNTIQKWIDQLQSQDRKQKIQAIKELQKIGTEAKSSLVILKKIWKEAVDKNDDELILSATKALRDIGLSVSIENNSPIKQTRKNAKQKQRATFSNVNLGGISILGQSRDFSTGLKYNKCHALVIGIDEYDHFTDLKGPNFDAAEVAEVLDLRYQFKNIVLLVDKEPAVKQGNVKWKIDRTTNRVTKETLEKCLKELKKKVKPGDALFFYYAGHGIPGYIVAADSHNDAEGKPVEESMISLKEIAEKLESFGARHTLMVLDSCFSGSLLEGKYQPQFPEIAKNSFIAHGGDNLGRVFHRRVFQVITAGAEDEVVADKLDEASTVYAQKFKDSRGHSPFTAVFLKALYGLVGRADGTILTSQLGYHMTDTLINDKRIGASQAPRYEAIYGNGDFMFFPAARKVLNPKLLSNLYLTDKDYTDLRRSACEALEKFIFSQRQDLQSPLVQNVIPHMIHMLDKDEPVLSLKPALKFLLHMAREYGDKDIRNFSQVIEPLTKLLEFELKEASKNGEIREDTALILGYLHPYATVDAVKQMGIYVGMLKKEWPEKKKDKAVQLPEGVLPPLVQERENRLKLLFNEKPLASDPKIQMKYWGDIQRDYHRLYNDGWKLLLEYKNKIENYNILMVKADEVYPKSLDEVEINSKTYMKQEQAYRECGTYAGKALHYIKDLKGVGVLRERAKGFVRLAFLQRKEIWRSPVYGDTSEVNSVAFSPDGKTLASGSDDKTVRLWDVATGKEIHKITGHTYSVNSVTFSPDGKTLASGSRDKTVRLWDVATGKEIHKITGHTSEVNSVAFSPDGKTLASGSRDKTVRLWDVATGKEIHKITGHTSEVNSVAFSPDGKTFASCSGNSNFSNDEHKDYTVRLWDVATGKEIHKITGHTDSVNSVAFSPDGETFASGSHDTTVALWDVATGKEITKITGHTSWVRSVAFSPDGKTLASGSVDETVRLWDVATGKLITKITGHANDVNSVAFSPDGKTLASGSDRTVRLWDIVTGKEITKITGHTKGIRSLAFSPDGKTLASSGSHDTTVVLWDIVTRKEIHKITGHTSYVNSVAFSPDGKTLASGSVDRTVRLWDVATGKQITKITGHTYSVWSVAFSPDGKTLASGSLDETVRLWDVATGKEITKITGHTDRVNSVAFSPDGKTLASASGSYNIRTEKYKDCTVRLWDVTSGKEITTITEHTASVLSVAFSPDGKTLASASGGYNIRTKKYKDCTVRLWDVTSGKEITTITEHTASVLSVAFSPDGKTIASGAGNIFGLGGPDGGSVRLWDVATGKEITTITEHTASVLSVAFSPDGKTIASGAGNIFGLGGPDGGSVKLWDVATGKKIHKITGHTNRVNSVAFSPNGKTLASGSGDKTVRLWDVATGKEITTITVHAHTYSVLSVAFSPDGKILASGSDATVRLWDVATGKEIHKITGHTNRVNSVAFSPDGKILASGSDDATVRLWDVATGKEIHKITGHTYSVLSVAFSPDGKTLASGSEDNTVRLWDVATGKLITKITGHANDVNSVAFSPDGKTLASASGGYNIQTRKYKDCTVRLWDVTSGKEITTITAHTYPVLSVAFSPDGKTLASASGGCNTPGLGGPGGGSVRLWDVATGKEITKITGHTNHVKSVAFSPDGKTLASGSDDKTVRLWDVATGKKIHKITGHTNRVNSVAFSPNSKTLASGSDDKTVRLWDVTSGKQIRKITGHTRPVKSVAFSPDGKTIASGGTVEGTVRLWDVATGKLITKITKHFNVNSVAFSPDGKTLTSGSIDKTVLLWDIDTGKEITEITGHTDRINSVVFSPNGRTIASGSDDKTVRLWDVASGKEIAKMTGHASRVNSVAFSPDGKTLASGSVDRTVRLWDVATGKQITKITGHTYSVWLVAFSPDGKALASGSGDKTVRLWDVATGKEITKITGHTSRVNSVAFSPDGKTFASCSGNSKFSNDEHKDYSVRLWDVATEKEITKITGHADDVKSVAFSPDGKTLASGSLDETVRLWDLATGKEITSFTKNRLLWMKQNKKPFHPKKSFATWLFNIALEKNPQEITESLFFFHVNNNMKLEKQETRYLWQSKEYFHTNYPWTDEKAYGINQKLWQAYLNKNISNIKQKDLEYLSNFTRKDYIDTIAVIYTLQQKKLEAKKYAKKGSKNTQMRVKLLLKGFSPQEVEIIVKDGRPVVKIFHQKLSNIYQEEKIDSIDKRELKILAASTEKDHLETVAVIYAWLGNKALAEKFAASAEKKTQLHVQLLLEHFSPKEVESFLDGSINTKLWQIYSEEKKSEINNRELLLLSRSQKSDELNTVAAIYAWLGNEQKAKELAAKANQNTSQRVQLLLEKYSPGEVEAYFAGNLGSELKQKYQQNKTISKQAIDLLAKSQENEDIQIAAVLYAWQNNKQKAEELRQKISSTAVHLHIALLLQGLTPQQLESLTVSQKYLHHLTHYQRRKEQERYNKILQECKEDKNIATLPIRDGIFSPNGQILAGMDANHQKIMFFDVKSGDLVQEISMSKKINHFAFANDNKLFALAFDNGEIKLIDLSSANKVAHSWKHSQVQRVAFSKNGKYLASGDGNGKIQLWEITSGKKIAGINKHQDAIKALAFSPTAEIFASASADNTAQVFNTQGTLLHKFSHEKTVISVAFSPDGKLLASSDENGTAIIWDTKTGKEIHKFTDHKDWVYVAFAPHGKALLTSADDYFLRLWQLSTGKVSKKMTGHTNYIYAVSYSPDGKYFTSSTENHTRLWNATTGKQIHAQNRLEWKMLEFYRGEITEQDVLLALGGKEQMGQQTLAKFYYYAGLHYIANGEKQKARRYFTDCLAQNQPTQIESKLGIVELAAMK</sequence>
<dbReference type="InterPro" id="IPR001680">
    <property type="entry name" value="WD40_rpt"/>
</dbReference>
<evidence type="ECO:0000259" key="6">
    <source>
        <dbReference type="Pfam" id="PF23414"/>
    </source>
</evidence>
<feature type="domain" description="EML-like second beta-propeller" evidence="6">
    <location>
        <begin position="727"/>
        <end position="871"/>
    </location>
</feature>
<dbReference type="Pfam" id="PF00400">
    <property type="entry name" value="WD40"/>
    <property type="match status" value="22"/>
</dbReference>
<dbReference type="SUPFAM" id="SSF52129">
    <property type="entry name" value="Caspase-like"/>
    <property type="match status" value="1"/>
</dbReference>
<dbReference type="SUPFAM" id="SSF48371">
    <property type="entry name" value="ARM repeat"/>
    <property type="match status" value="1"/>
</dbReference>
<feature type="repeat" description="WD" evidence="3">
    <location>
        <begin position="1200"/>
        <end position="1229"/>
    </location>
</feature>
<dbReference type="InterPro" id="IPR015943">
    <property type="entry name" value="WD40/YVTN_repeat-like_dom_sf"/>
</dbReference>
<feature type="domain" description="Peptidase C14 caspase" evidence="4">
    <location>
        <begin position="140"/>
        <end position="362"/>
    </location>
</feature>
<keyword evidence="1 3" id="KW-0853">WD repeat</keyword>
<feature type="repeat" description="WD" evidence="3">
    <location>
        <begin position="760"/>
        <end position="801"/>
    </location>
</feature>
<feature type="repeat" description="WD" evidence="3">
    <location>
        <begin position="2682"/>
        <end position="2713"/>
    </location>
</feature>
<feature type="repeat" description="WD" evidence="3">
    <location>
        <begin position="2631"/>
        <end position="2672"/>
    </location>
</feature>
<dbReference type="CDD" id="cd00200">
    <property type="entry name" value="WD40"/>
    <property type="match status" value="5"/>
</dbReference>
<feature type="repeat" description="WD" evidence="3">
    <location>
        <begin position="1761"/>
        <end position="1795"/>
    </location>
</feature>
<dbReference type="InterPro" id="IPR024977">
    <property type="entry name" value="Apc4-like_WD40_dom"/>
</dbReference>
<dbReference type="Pfam" id="PF00656">
    <property type="entry name" value="Peptidase_C14"/>
    <property type="match status" value="1"/>
</dbReference>
<dbReference type="Proteomes" id="UP000326354">
    <property type="component" value="Chromosome"/>
</dbReference>
<feature type="repeat" description="WD" evidence="3">
    <location>
        <begin position="1148"/>
        <end position="1177"/>
    </location>
</feature>
<dbReference type="PROSITE" id="PS50082">
    <property type="entry name" value="WD_REPEATS_2"/>
    <property type="match status" value="32"/>
</dbReference>
<dbReference type="Pfam" id="PF12894">
    <property type="entry name" value="ANAPC4_WD40"/>
    <property type="match status" value="1"/>
</dbReference>
<dbReference type="InterPro" id="IPR011600">
    <property type="entry name" value="Pept_C14_caspase"/>
</dbReference>
<accession>A0A5S9F682</accession>
<protein>
    <submittedName>
        <fullName evidence="7">Uncharacterized protein</fullName>
    </submittedName>
</protein>
<dbReference type="PRINTS" id="PR00320">
    <property type="entry name" value="GPROTEINBRPT"/>
</dbReference>
<dbReference type="GO" id="GO:0004197">
    <property type="term" value="F:cysteine-type endopeptidase activity"/>
    <property type="evidence" value="ECO:0007669"/>
    <property type="project" value="InterPro"/>
</dbReference>
<feature type="repeat" description="WD" evidence="3">
    <location>
        <begin position="1064"/>
        <end position="1105"/>
    </location>
</feature>
<feature type="repeat" description="WD" evidence="3">
    <location>
        <begin position="1481"/>
        <end position="1522"/>
    </location>
</feature>
<dbReference type="SUPFAM" id="SSF50998">
    <property type="entry name" value="Quinoprotein alcohol dehydrogenase-like"/>
    <property type="match status" value="2"/>
</dbReference>
<feature type="repeat" description="WD" evidence="3">
    <location>
        <begin position="938"/>
        <end position="979"/>
    </location>
</feature>
<feature type="repeat" description="WD" evidence="3">
    <location>
        <begin position="1354"/>
        <end position="1395"/>
    </location>
</feature>
<feature type="repeat" description="WD" evidence="3">
    <location>
        <begin position="1398"/>
        <end position="1438"/>
    </location>
</feature>
<feature type="repeat" description="WD" evidence="3">
    <location>
        <begin position="1628"/>
        <end position="1669"/>
    </location>
</feature>
<dbReference type="Gene3D" id="1.25.10.10">
    <property type="entry name" value="Leucine-rich Repeat Variant"/>
    <property type="match status" value="1"/>
</dbReference>
<dbReference type="InterPro" id="IPR011990">
    <property type="entry name" value="TPR-like_helical_dom_sf"/>
</dbReference>
<dbReference type="InterPro" id="IPR011047">
    <property type="entry name" value="Quinoprotein_ADH-like_sf"/>
</dbReference>
<dbReference type="Gene3D" id="1.25.40.10">
    <property type="entry name" value="Tetratricopeptide repeat domain"/>
    <property type="match status" value="1"/>
</dbReference>
<dbReference type="PANTHER" id="PTHR19848:SF8">
    <property type="entry name" value="F-BOX AND WD REPEAT DOMAIN CONTAINING 7"/>
    <property type="match status" value="1"/>
</dbReference>
<gene>
    <name evidence="7" type="ORF">UABAM_04730</name>
</gene>
<feature type="repeat" description="WD" evidence="3">
    <location>
        <begin position="1670"/>
        <end position="1711"/>
    </location>
</feature>
<feature type="repeat" description="WD" evidence="3">
    <location>
        <begin position="844"/>
        <end position="895"/>
    </location>
</feature>
<feature type="repeat" description="WD" evidence="3">
    <location>
        <begin position="1712"/>
        <end position="1754"/>
    </location>
</feature>
<reference evidence="7 8" key="1">
    <citation type="submission" date="2019-08" db="EMBL/GenBank/DDBJ databases">
        <title>Complete genome sequence of Candidatus Uab amorphum.</title>
        <authorList>
            <person name="Shiratori T."/>
            <person name="Suzuki S."/>
            <person name="Kakizawa Y."/>
            <person name="Ishida K."/>
        </authorList>
    </citation>
    <scope>NUCLEOTIDE SEQUENCE [LARGE SCALE GENOMIC DNA]</scope>
    <source>
        <strain evidence="7 8">SRT547</strain>
    </source>
</reference>
<feature type="repeat" description="WD" evidence="3">
    <location>
        <begin position="1974"/>
        <end position="2015"/>
    </location>
</feature>
<dbReference type="RefSeq" id="WP_151970407.1">
    <property type="nucleotide sequence ID" value="NZ_AP019860.1"/>
</dbReference>
<dbReference type="GO" id="GO:0006508">
    <property type="term" value="P:proteolysis"/>
    <property type="evidence" value="ECO:0007669"/>
    <property type="project" value="InterPro"/>
</dbReference>
<dbReference type="InterPro" id="IPR020472">
    <property type="entry name" value="WD40_PAC1"/>
</dbReference>
<dbReference type="PROSITE" id="PS50294">
    <property type="entry name" value="WD_REPEATS_REGION"/>
    <property type="match status" value="25"/>
</dbReference>
<feature type="repeat" description="WD" evidence="3">
    <location>
        <begin position="802"/>
        <end position="843"/>
    </location>
</feature>
<dbReference type="SMART" id="SM00320">
    <property type="entry name" value="WD40"/>
    <property type="match status" value="35"/>
</dbReference>
<keyword evidence="8" id="KW-1185">Reference proteome</keyword>
<dbReference type="InterPro" id="IPR016024">
    <property type="entry name" value="ARM-type_fold"/>
</dbReference>
<evidence type="ECO:0000256" key="3">
    <source>
        <dbReference type="PROSITE-ProRule" id="PRU00221"/>
    </source>
</evidence>
<feature type="repeat" description="WD" evidence="3">
    <location>
        <begin position="1439"/>
        <end position="1480"/>
    </location>
</feature>
<dbReference type="PANTHER" id="PTHR19848">
    <property type="entry name" value="WD40 REPEAT PROTEIN"/>
    <property type="match status" value="1"/>
</dbReference>
<feature type="repeat" description="WD" evidence="3">
    <location>
        <begin position="1796"/>
        <end position="1837"/>
    </location>
</feature>
<evidence type="ECO:0000259" key="4">
    <source>
        <dbReference type="Pfam" id="PF00656"/>
    </source>
</evidence>
<dbReference type="InterPro" id="IPR011989">
    <property type="entry name" value="ARM-like"/>
</dbReference>
<evidence type="ECO:0000256" key="2">
    <source>
        <dbReference type="ARBA" id="ARBA00022737"/>
    </source>
</evidence>
<dbReference type="SMART" id="SM00564">
    <property type="entry name" value="PQQ"/>
    <property type="match status" value="23"/>
</dbReference>
<feature type="repeat" description="WD" evidence="3">
    <location>
        <begin position="1922"/>
        <end position="1948"/>
    </location>
</feature>
<feature type="domain" description="Anaphase-promoting complex subunit 4-like WD40" evidence="5">
    <location>
        <begin position="2602"/>
        <end position="2678"/>
    </location>
</feature>
<dbReference type="Pfam" id="PF23414">
    <property type="entry name" value="Beta-prop_EML_2"/>
    <property type="match status" value="2"/>
</dbReference>
<dbReference type="Gene3D" id="2.130.10.10">
    <property type="entry name" value="YVTN repeat-like/Quinoprotein amine dehydrogenase"/>
    <property type="match status" value="14"/>
</dbReference>
<feature type="repeat" description="WD" evidence="3">
    <location>
        <begin position="980"/>
        <end position="1020"/>
    </location>
</feature>
<feature type="repeat" description="WD" evidence="3">
    <location>
        <begin position="2556"/>
        <end position="2590"/>
    </location>
</feature>
<evidence type="ECO:0000259" key="5">
    <source>
        <dbReference type="Pfam" id="PF12894"/>
    </source>
</evidence>
<feature type="repeat" description="WD" evidence="3">
    <location>
        <begin position="1838"/>
        <end position="1879"/>
    </location>
</feature>
<feature type="repeat" description="WD" evidence="3">
    <location>
        <begin position="1106"/>
        <end position="1147"/>
    </location>
</feature>
<dbReference type="InterPro" id="IPR018391">
    <property type="entry name" value="PQQ_b-propeller_rpt"/>
</dbReference>
<feature type="repeat" description="WD" evidence="3">
    <location>
        <begin position="1523"/>
        <end position="1546"/>
    </location>
</feature>
<feature type="repeat" description="WD" evidence="3">
    <location>
        <begin position="2714"/>
        <end position="2754"/>
    </location>
</feature>
<name>A0A5S9F682_UABAM</name>
<evidence type="ECO:0000313" key="7">
    <source>
        <dbReference type="EMBL" id="BBM86344.1"/>
    </source>
</evidence>
<proteinExistence type="predicted"/>
<dbReference type="OrthoDB" id="277950at2"/>
<dbReference type="SUPFAM" id="SSF50978">
    <property type="entry name" value="WD40 repeat-like"/>
    <property type="match status" value="3"/>
</dbReference>
<feature type="repeat" description="WD" evidence="3">
    <location>
        <begin position="1021"/>
        <end position="1063"/>
    </location>
</feature>
<dbReference type="PROSITE" id="PS00678">
    <property type="entry name" value="WD_REPEATS_1"/>
    <property type="match status" value="21"/>
</dbReference>
<organism evidence="7 8">
    <name type="scientific">Uabimicrobium amorphum</name>
    <dbReference type="NCBI Taxonomy" id="2596890"/>
    <lineage>
        <taxon>Bacteria</taxon>
        <taxon>Pseudomonadati</taxon>
        <taxon>Planctomycetota</taxon>
        <taxon>Candidatus Uabimicrobiia</taxon>
        <taxon>Candidatus Uabimicrobiales</taxon>
        <taxon>Candidatus Uabimicrobiaceae</taxon>
        <taxon>Candidatus Uabimicrobium</taxon>
    </lineage>
</organism>
<feature type="repeat" description="WD" evidence="3">
    <location>
        <begin position="896"/>
        <end position="937"/>
    </location>
</feature>
<feature type="domain" description="EML-like second beta-propeller" evidence="6">
    <location>
        <begin position="1738"/>
        <end position="1880"/>
    </location>
</feature>
<keyword evidence="2" id="KW-0677">Repeat</keyword>
<dbReference type="InterPro" id="IPR019775">
    <property type="entry name" value="WD40_repeat_CS"/>
</dbReference>
<evidence type="ECO:0000313" key="8">
    <source>
        <dbReference type="Proteomes" id="UP000326354"/>
    </source>
</evidence>
<dbReference type="EMBL" id="AP019860">
    <property type="protein sequence ID" value="BBM86344.1"/>
    <property type="molecule type" value="Genomic_DNA"/>
</dbReference>
<dbReference type="InterPro" id="IPR029030">
    <property type="entry name" value="Caspase-like_dom_sf"/>
</dbReference>
<evidence type="ECO:0000256" key="1">
    <source>
        <dbReference type="ARBA" id="ARBA00022574"/>
    </source>
</evidence>
<feature type="repeat" description="WD" evidence="3">
    <location>
        <begin position="1252"/>
        <end position="1302"/>
    </location>
</feature>
<feature type="repeat" description="WD" evidence="3">
    <location>
        <begin position="1880"/>
        <end position="1921"/>
    </location>
</feature>
<dbReference type="KEGG" id="uam:UABAM_04730"/>
<dbReference type="InterPro" id="IPR036322">
    <property type="entry name" value="WD40_repeat_dom_sf"/>
</dbReference>
<dbReference type="Gene3D" id="3.40.50.1460">
    <property type="match status" value="1"/>
</dbReference>
<feature type="repeat" description="WD" evidence="3">
    <location>
        <begin position="2591"/>
        <end position="2623"/>
    </location>
</feature>